<dbReference type="Pfam" id="PF00005">
    <property type="entry name" value="ABC_tran"/>
    <property type="match status" value="2"/>
</dbReference>
<dbReference type="FunFam" id="3.40.50.300:FF:000011">
    <property type="entry name" value="Putative ABC transporter ATP-binding component"/>
    <property type="match status" value="1"/>
</dbReference>
<accession>E6U6B0</accession>
<dbReference type="PANTHER" id="PTHR42855">
    <property type="entry name" value="ABC TRANSPORTER ATP-BINDING SUBUNIT"/>
    <property type="match status" value="1"/>
</dbReference>
<keyword evidence="6" id="KW-1185">Reference proteome</keyword>
<keyword evidence="3" id="KW-0175">Coiled coil</keyword>
<dbReference type="PROSITE" id="PS50893">
    <property type="entry name" value="ABC_TRANSPORTER_2"/>
    <property type="match status" value="2"/>
</dbReference>
<keyword evidence="2" id="KW-0067">ATP-binding</keyword>
<dbReference type="Pfam" id="PF12848">
    <property type="entry name" value="ABC_tran_Xtn"/>
    <property type="match status" value="1"/>
</dbReference>
<name>E6U6B0_ETHHY</name>
<dbReference type="Gene3D" id="3.40.50.300">
    <property type="entry name" value="P-loop containing nucleotide triphosphate hydrolases"/>
    <property type="match status" value="2"/>
</dbReference>
<dbReference type="InterPro" id="IPR003593">
    <property type="entry name" value="AAA+_ATPase"/>
</dbReference>
<dbReference type="InterPro" id="IPR032781">
    <property type="entry name" value="ABC_tran_Xtn"/>
</dbReference>
<protein>
    <submittedName>
        <fullName evidence="5">ABC transporter related protein</fullName>
    </submittedName>
</protein>
<dbReference type="KEGG" id="eha:Ethha_1337"/>
<dbReference type="AlphaFoldDB" id="E6U6B0"/>
<organism evidence="5 6">
    <name type="scientific">Ethanoligenens harbinense (strain DSM 18485 / JCM 12961 / CGMCC 1.5033 / YUAN-3)</name>
    <dbReference type="NCBI Taxonomy" id="663278"/>
    <lineage>
        <taxon>Bacteria</taxon>
        <taxon>Bacillati</taxon>
        <taxon>Bacillota</taxon>
        <taxon>Clostridia</taxon>
        <taxon>Eubacteriales</taxon>
        <taxon>Oscillospiraceae</taxon>
        <taxon>Ethanoligenens</taxon>
    </lineage>
</organism>
<dbReference type="STRING" id="663278.Ethha_1337"/>
<dbReference type="GO" id="GO:0005524">
    <property type="term" value="F:ATP binding"/>
    <property type="evidence" value="ECO:0007669"/>
    <property type="project" value="UniProtKB-KW"/>
</dbReference>
<dbReference type="HOGENOM" id="CLU_000604_36_0_9"/>
<dbReference type="PROSITE" id="PS00211">
    <property type="entry name" value="ABC_TRANSPORTER_1"/>
    <property type="match status" value="2"/>
</dbReference>
<dbReference type="SUPFAM" id="SSF52540">
    <property type="entry name" value="P-loop containing nucleoside triphosphate hydrolases"/>
    <property type="match status" value="2"/>
</dbReference>
<dbReference type="SMART" id="SM00382">
    <property type="entry name" value="AAA"/>
    <property type="match status" value="2"/>
</dbReference>
<feature type="coiled-coil region" evidence="3">
    <location>
        <begin position="249"/>
        <end position="276"/>
    </location>
</feature>
<dbReference type="InterPro" id="IPR051309">
    <property type="entry name" value="ABCF_ATPase"/>
</dbReference>
<evidence type="ECO:0000256" key="3">
    <source>
        <dbReference type="SAM" id="Coils"/>
    </source>
</evidence>
<dbReference type="EMBL" id="CP002400">
    <property type="protein sequence ID" value="ADU26877.1"/>
    <property type="molecule type" value="Genomic_DNA"/>
</dbReference>
<evidence type="ECO:0000256" key="1">
    <source>
        <dbReference type="ARBA" id="ARBA00022741"/>
    </source>
</evidence>
<evidence type="ECO:0000256" key="2">
    <source>
        <dbReference type="ARBA" id="ARBA00022840"/>
    </source>
</evidence>
<dbReference type="InterPro" id="IPR003439">
    <property type="entry name" value="ABC_transporter-like_ATP-bd"/>
</dbReference>
<evidence type="ECO:0000313" key="5">
    <source>
        <dbReference type="EMBL" id="ADU26877.1"/>
    </source>
</evidence>
<dbReference type="InterPro" id="IPR027417">
    <property type="entry name" value="P-loop_NTPase"/>
</dbReference>
<dbReference type="RefSeq" id="WP_013485232.1">
    <property type="nucleotide sequence ID" value="NC_014828.1"/>
</dbReference>
<reference evidence="5 6" key="1">
    <citation type="submission" date="2010-12" db="EMBL/GenBank/DDBJ databases">
        <title>Complete sequence of Ethanoligenens harbinense YUAN-3.</title>
        <authorList>
            <person name="Lucas S."/>
            <person name="Copeland A."/>
            <person name="Lapidus A."/>
            <person name="Cheng J.-F."/>
            <person name="Bruce D."/>
            <person name="Goodwin L."/>
            <person name="Pitluck S."/>
            <person name="Chertkov O."/>
            <person name="Misra M."/>
            <person name="Detter J.C."/>
            <person name="Han C."/>
            <person name="Tapia R."/>
            <person name="Land M."/>
            <person name="Hauser L."/>
            <person name="Jeffries C."/>
            <person name="Kyrpides N."/>
            <person name="Ivanova N."/>
            <person name="Mikhailova N."/>
            <person name="Wang A."/>
            <person name="Mouttaki H."/>
            <person name="He Z."/>
            <person name="Zhou J."/>
            <person name="Hemme C.L."/>
            <person name="Woyke T."/>
        </authorList>
    </citation>
    <scope>NUCLEOTIDE SEQUENCE [LARGE SCALE GENOMIC DNA]</scope>
    <source>
        <strain evidence="6">DSM 18485 / JCM 12961 / CGMCC 1.5033 / YUAN-3</strain>
    </source>
</reference>
<proteinExistence type="predicted"/>
<dbReference type="eggNOG" id="COG0488">
    <property type="taxonomic scope" value="Bacteria"/>
</dbReference>
<feature type="domain" description="ABC transporter" evidence="4">
    <location>
        <begin position="4"/>
        <end position="260"/>
    </location>
</feature>
<keyword evidence="1" id="KW-0547">Nucleotide-binding</keyword>
<evidence type="ECO:0000313" key="6">
    <source>
        <dbReference type="Proteomes" id="UP000001551"/>
    </source>
</evidence>
<feature type="domain" description="ABC transporter" evidence="4">
    <location>
        <begin position="321"/>
        <end position="514"/>
    </location>
</feature>
<evidence type="ECO:0000259" key="4">
    <source>
        <dbReference type="PROSITE" id="PS50893"/>
    </source>
</evidence>
<dbReference type="InterPro" id="IPR017871">
    <property type="entry name" value="ABC_transporter-like_CS"/>
</dbReference>
<dbReference type="CDD" id="cd03221">
    <property type="entry name" value="ABCF_EF-3"/>
    <property type="match status" value="2"/>
</dbReference>
<dbReference type="GO" id="GO:0016887">
    <property type="term" value="F:ATP hydrolysis activity"/>
    <property type="evidence" value="ECO:0007669"/>
    <property type="project" value="InterPro"/>
</dbReference>
<dbReference type="PANTHER" id="PTHR42855:SF2">
    <property type="entry name" value="DRUG RESISTANCE ABC TRANSPORTER,ATP-BINDING PROTEIN"/>
    <property type="match status" value="1"/>
</dbReference>
<dbReference type="Proteomes" id="UP000001551">
    <property type="component" value="Chromosome"/>
</dbReference>
<gene>
    <name evidence="5" type="ordered locus">Ethha_1337</name>
</gene>
<sequence>MSLLEVTNLSHTFGDKVVFKDTGLSLFRGDKMGLTGYNGAGKSTLLTMLAGTTIPDGGRIAWNPKIRVGYLDQQAQIKGADSVGAYLKTAFQYLYDAADAISKLNDEIAGCKDEMRLQELLTRMGEAQDVLDSGNFYAIDSEVEKVAAGLGIKAFGLDTPVGRLSGGQRAKVMLAKLLLQTPDVLLLDEPTNFLDHAHIEWLAKYLAAFKGSFILVSHDFTFLNRVVNCICDIQNYAVTRYNGTYESFVRQKEQRAEEYARTYHRQQKEIAKLEDYISRNLARASTTAMAQSRRKQLNKMDKLEKPQNDPEPTFQFQYRSVSPKVLVKIRGLEVGYHEQLLPKIDLQVRAGEKVCVSGFNGIGKSTFLKTICGIIPKLGGVLRTDEDTVMGYYEQEHHWENPERTALEEVKDAFPTLRDREIRAKLAQCGLRAEHVLQKLSSLSGGEQAKVKLCKLVLRPCNLLVLDEPTNHLDVKAIAQLERAIAAFEGAVIFVSHSPDFCRDVVQKRLDMEALFD</sequence>